<keyword evidence="2" id="KW-1185">Reference proteome</keyword>
<dbReference type="EMBL" id="JAABOO010000001">
    <property type="protein sequence ID" value="NER12933.1"/>
    <property type="molecule type" value="Genomic_DNA"/>
</dbReference>
<reference evidence="1 2" key="1">
    <citation type="submission" date="2020-01" db="EMBL/GenBank/DDBJ databases">
        <title>Leptobacterium flavescens.</title>
        <authorList>
            <person name="Wang G."/>
        </authorList>
    </citation>
    <scope>NUCLEOTIDE SEQUENCE [LARGE SCALE GENOMIC DNA]</scope>
    <source>
        <strain evidence="1 2">KCTC 22160</strain>
    </source>
</reference>
<accession>A0A6P0UPV9</accession>
<protein>
    <submittedName>
        <fullName evidence="1">Cell envelope biogenesis protein OmpA</fullName>
    </submittedName>
</protein>
<name>A0A6P0UPV9_9FLAO</name>
<comment type="caution">
    <text evidence="1">The sequence shown here is derived from an EMBL/GenBank/DDBJ whole genome shotgun (WGS) entry which is preliminary data.</text>
</comment>
<evidence type="ECO:0000313" key="2">
    <source>
        <dbReference type="Proteomes" id="UP000468581"/>
    </source>
</evidence>
<dbReference type="RefSeq" id="WP_163605938.1">
    <property type="nucleotide sequence ID" value="NZ_JAABOO010000001.1"/>
</dbReference>
<gene>
    <name evidence="1" type="ORF">GWK08_05750</name>
</gene>
<evidence type="ECO:0000313" key="1">
    <source>
        <dbReference type="EMBL" id="NER12933.1"/>
    </source>
</evidence>
<proteinExistence type="predicted"/>
<dbReference type="AlphaFoldDB" id="A0A6P0UPV9"/>
<dbReference type="Proteomes" id="UP000468581">
    <property type="component" value="Unassembled WGS sequence"/>
</dbReference>
<sequence length="274" mass="31857">MNEDDKLNILKDILLTDDREYAESISRKIRILEEIIEQREKLSTKVDPIIDERLSEYTKSIPDTLGPTITKTLKKEIKNSKDQVVEALYPIMGKMIKKYIAQEIKLLTERINKQLENSFSPRSWKRRFKAWFGGVKEEELILSELSSARIEQVLLIEKDSGILLGSYSNTETIDKDMISGMLTAIKNFVEDAFNQGGQNLELIEYELYNIHIQSFVSYYIAVVVSGNYSTHFKNQLQDTIFNFSDNFLSLPSRESFDTETIEKELTYYFKNDIV</sequence>
<organism evidence="1 2">
    <name type="scientific">Leptobacterium flavescens</name>
    <dbReference type="NCBI Taxonomy" id="472055"/>
    <lineage>
        <taxon>Bacteria</taxon>
        <taxon>Pseudomonadati</taxon>
        <taxon>Bacteroidota</taxon>
        <taxon>Flavobacteriia</taxon>
        <taxon>Flavobacteriales</taxon>
        <taxon>Flavobacteriaceae</taxon>
        <taxon>Leptobacterium</taxon>
    </lineage>
</organism>